<protein>
    <submittedName>
        <fullName evidence="1">Uncharacterized protein</fullName>
    </submittedName>
</protein>
<comment type="caution">
    <text evidence="1">The sequence shown here is derived from an EMBL/GenBank/DDBJ whole genome shotgun (WGS) entry which is preliminary data.</text>
</comment>
<proteinExistence type="predicted"/>
<accession>A0A644VS93</accession>
<dbReference type="AlphaFoldDB" id="A0A644VS93"/>
<name>A0A644VS93_9ZZZZ</name>
<evidence type="ECO:0000313" key="1">
    <source>
        <dbReference type="EMBL" id="MPL94269.1"/>
    </source>
</evidence>
<organism evidence="1">
    <name type="scientific">bioreactor metagenome</name>
    <dbReference type="NCBI Taxonomy" id="1076179"/>
    <lineage>
        <taxon>unclassified sequences</taxon>
        <taxon>metagenomes</taxon>
        <taxon>ecological metagenomes</taxon>
    </lineage>
</organism>
<dbReference type="EMBL" id="VSSQ01000421">
    <property type="protein sequence ID" value="MPL94269.1"/>
    <property type="molecule type" value="Genomic_DNA"/>
</dbReference>
<gene>
    <name evidence="1" type="ORF">SDC9_40419</name>
</gene>
<reference evidence="1" key="1">
    <citation type="submission" date="2019-08" db="EMBL/GenBank/DDBJ databases">
        <authorList>
            <person name="Kucharzyk K."/>
            <person name="Murdoch R.W."/>
            <person name="Higgins S."/>
            <person name="Loffler F."/>
        </authorList>
    </citation>
    <scope>NUCLEOTIDE SEQUENCE</scope>
</reference>
<sequence>MILIPIKNHLFSPPASLFCIRQLYRFGRVIVGVYTGRYLFRRCFRHALPFLAFTGRIKLRRAGTAHLVVVIESCVELLRRVGINISVLLLYRCNLLAALPAVLHHAVTVERHGSEGQKPTSTVATAQDGIVLRAHIFVFQKDKTTNVISAIKQESRQLRAFYLADKLGCDLSAVCCKKTLIIF</sequence>